<proteinExistence type="predicted"/>
<protein>
    <submittedName>
        <fullName evidence="1">Uncharacterized protein</fullName>
    </submittedName>
</protein>
<comment type="caution">
    <text evidence="1">The sequence shown here is derived from an EMBL/GenBank/DDBJ whole genome shotgun (WGS) entry which is preliminary data.</text>
</comment>
<evidence type="ECO:0000313" key="1">
    <source>
        <dbReference type="EMBL" id="NGL83559.1"/>
    </source>
</evidence>
<reference evidence="1 2" key="1">
    <citation type="submission" date="2020-02" db="EMBL/GenBank/DDBJ databases">
        <title>M-like protein SrM is not crucial to the virulence of a novel isolate of Streptococcus equi subsp. ruminatorum from Macaca mulatta.</title>
        <authorList>
            <person name="Guo G."/>
            <person name="Cheng L."/>
            <person name="Zhang W."/>
        </authorList>
    </citation>
    <scope>NUCLEOTIDE SEQUENCE [LARGE SCALE GENOMIC DNA]</scope>
    <source>
        <strain evidence="1 2">FJ1804</strain>
    </source>
</reference>
<gene>
    <name evidence="1" type="ORF">G5B50_02070</name>
</gene>
<organism evidence="1 2">
    <name type="scientific">Streptococcus equi subsp. ruminatorum</name>
    <dbReference type="NCBI Taxonomy" id="254358"/>
    <lineage>
        <taxon>Bacteria</taxon>
        <taxon>Bacillati</taxon>
        <taxon>Bacillota</taxon>
        <taxon>Bacilli</taxon>
        <taxon>Lactobacillales</taxon>
        <taxon>Streptococcaceae</taxon>
        <taxon>Streptococcus</taxon>
    </lineage>
</organism>
<accession>A0A6M1KLJ9</accession>
<dbReference type="AlphaFoldDB" id="A0A6M1KLJ9"/>
<name>A0A6M1KLJ9_9STRE</name>
<dbReference type="Proteomes" id="UP000479499">
    <property type="component" value="Unassembled WGS sequence"/>
</dbReference>
<evidence type="ECO:0000313" key="2">
    <source>
        <dbReference type="Proteomes" id="UP000479499"/>
    </source>
</evidence>
<dbReference type="EMBL" id="JAAKFZ010000003">
    <property type="protein sequence ID" value="NGL83559.1"/>
    <property type="molecule type" value="Genomic_DNA"/>
</dbReference>
<sequence length="86" mass="9459">MTLGDDGLCLNQGSLFGLSSDFFNVLLSGCIRPAPCLRKAVFNAYESGKWCDWLAVTSLLLLLGLALYEKKRKIFILSVIFVTIGL</sequence>